<reference evidence="3" key="1">
    <citation type="journal article" date="2014" name="Int. J. Syst. Evol. Microbiol.">
        <title>Complete genome sequence of Corynebacterium casei LMG S-19264T (=DSM 44701T), isolated from a smear-ripened cheese.</title>
        <authorList>
            <consortium name="US DOE Joint Genome Institute (JGI-PGF)"/>
            <person name="Walter F."/>
            <person name="Albersmeier A."/>
            <person name="Kalinowski J."/>
            <person name="Ruckert C."/>
        </authorList>
    </citation>
    <scope>NUCLEOTIDE SEQUENCE</scope>
    <source>
        <strain evidence="3">KCTC 12719</strain>
    </source>
</reference>
<dbReference type="Pfam" id="PF00534">
    <property type="entry name" value="Glycos_transf_1"/>
    <property type="match status" value="1"/>
</dbReference>
<accession>A0A918W037</accession>
<sequence length="360" mass="40767">MRLAFVTNKPYSTCETFVKAQIDHLPFEIEHFWGFNLPLNIKPSDKLADRLKRRIWEKDKAKILSSEFRKRKIDVVLAHYGMMGVKVLPVCVDLSLPLVVHFHGHDAVRKSVLEEYEHFYKEMFSYSRCTVISVSHEMTKRLIKIGCPQEKIIYNVYGPNNSFFKVNPTYGNSQFIGIGRFVEKKAPHFTILAFDKILKIHPDAKLVIAGDGGLHNSVKDLVQALDIEKNVNLPGKITPEEYKLYLQDSLAFVQHSIEAQDGDMEGTPVALLEAGAAGLPTISTFHAGIPDVVIHKETGLLSYEKDIEGMADNMLWILENKKESVQMGKNAKKRIETDFSFDKHIRQLAAILEASANKIS</sequence>
<evidence type="ECO:0000259" key="2">
    <source>
        <dbReference type="Pfam" id="PF13439"/>
    </source>
</evidence>
<proteinExistence type="predicted"/>
<feature type="domain" description="Glycosyl transferase family 1" evidence="1">
    <location>
        <begin position="170"/>
        <end position="334"/>
    </location>
</feature>
<organism evidence="3 4">
    <name type="scientific">Salinimicrobium marinum</name>
    <dbReference type="NCBI Taxonomy" id="680283"/>
    <lineage>
        <taxon>Bacteria</taxon>
        <taxon>Pseudomonadati</taxon>
        <taxon>Bacteroidota</taxon>
        <taxon>Flavobacteriia</taxon>
        <taxon>Flavobacteriales</taxon>
        <taxon>Flavobacteriaceae</taxon>
        <taxon>Salinimicrobium</taxon>
    </lineage>
</organism>
<dbReference type="RefSeq" id="WP_189606079.1">
    <property type="nucleotide sequence ID" value="NZ_BMXB01000021.1"/>
</dbReference>
<dbReference type="Pfam" id="PF13439">
    <property type="entry name" value="Glyco_transf_4"/>
    <property type="match status" value="1"/>
</dbReference>
<feature type="domain" description="Glycosyltransferase subfamily 4-like N-terminal" evidence="2">
    <location>
        <begin position="60"/>
        <end position="152"/>
    </location>
</feature>
<comment type="caution">
    <text evidence="3">The sequence shown here is derived from an EMBL/GenBank/DDBJ whole genome shotgun (WGS) entry which is preliminary data.</text>
</comment>
<dbReference type="SUPFAM" id="SSF53756">
    <property type="entry name" value="UDP-Glycosyltransferase/glycogen phosphorylase"/>
    <property type="match status" value="1"/>
</dbReference>
<dbReference type="InterPro" id="IPR050194">
    <property type="entry name" value="Glycosyltransferase_grp1"/>
</dbReference>
<dbReference type="EMBL" id="BMXB01000021">
    <property type="protein sequence ID" value="GHA49350.1"/>
    <property type="molecule type" value="Genomic_DNA"/>
</dbReference>
<protein>
    <submittedName>
        <fullName evidence="3">Uncharacterized protein</fullName>
    </submittedName>
</protein>
<dbReference type="PANTHER" id="PTHR45947:SF15">
    <property type="entry name" value="TEICHURONIC ACID BIOSYNTHESIS GLYCOSYLTRANSFERASE TUAC-RELATED"/>
    <property type="match status" value="1"/>
</dbReference>
<dbReference type="InterPro" id="IPR028098">
    <property type="entry name" value="Glyco_trans_4-like_N"/>
</dbReference>
<dbReference type="Proteomes" id="UP000610456">
    <property type="component" value="Unassembled WGS sequence"/>
</dbReference>
<keyword evidence="4" id="KW-1185">Reference proteome</keyword>
<name>A0A918W037_9FLAO</name>
<reference evidence="3" key="2">
    <citation type="submission" date="2020-09" db="EMBL/GenBank/DDBJ databases">
        <authorList>
            <person name="Sun Q."/>
            <person name="Kim S."/>
        </authorList>
    </citation>
    <scope>NUCLEOTIDE SEQUENCE</scope>
    <source>
        <strain evidence="3">KCTC 12719</strain>
    </source>
</reference>
<evidence type="ECO:0000259" key="1">
    <source>
        <dbReference type="Pfam" id="PF00534"/>
    </source>
</evidence>
<evidence type="ECO:0000313" key="4">
    <source>
        <dbReference type="Proteomes" id="UP000610456"/>
    </source>
</evidence>
<dbReference type="PANTHER" id="PTHR45947">
    <property type="entry name" value="SULFOQUINOVOSYL TRANSFERASE SQD2"/>
    <property type="match status" value="1"/>
</dbReference>
<dbReference type="GO" id="GO:0016757">
    <property type="term" value="F:glycosyltransferase activity"/>
    <property type="evidence" value="ECO:0007669"/>
    <property type="project" value="InterPro"/>
</dbReference>
<dbReference type="Gene3D" id="3.40.50.2000">
    <property type="entry name" value="Glycogen Phosphorylase B"/>
    <property type="match status" value="2"/>
</dbReference>
<dbReference type="InterPro" id="IPR001296">
    <property type="entry name" value="Glyco_trans_1"/>
</dbReference>
<gene>
    <name evidence="3" type="ORF">GCM10007103_32710</name>
</gene>
<dbReference type="AlphaFoldDB" id="A0A918W037"/>
<evidence type="ECO:0000313" key="3">
    <source>
        <dbReference type="EMBL" id="GHA49350.1"/>
    </source>
</evidence>